<dbReference type="InterPro" id="IPR041614">
    <property type="entry name" value="DprA_WH"/>
</dbReference>
<dbReference type="PANTHER" id="PTHR43022:SF1">
    <property type="entry name" value="PROTEIN SMF"/>
    <property type="match status" value="1"/>
</dbReference>
<dbReference type="EMBL" id="FQUO01000008">
    <property type="protein sequence ID" value="SHF48796.1"/>
    <property type="molecule type" value="Genomic_DNA"/>
</dbReference>
<evidence type="ECO:0000313" key="6">
    <source>
        <dbReference type="Proteomes" id="UP000184368"/>
    </source>
</evidence>
<dbReference type="InterPro" id="IPR057666">
    <property type="entry name" value="DrpA_SLOG"/>
</dbReference>
<dbReference type="Pfam" id="PF17782">
    <property type="entry name" value="WHD_DprA"/>
    <property type="match status" value="1"/>
</dbReference>
<dbReference type="GO" id="GO:0009294">
    <property type="term" value="P:DNA-mediated transformation"/>
    <property type="evidence" value="ECO:0007669"/>
    <property type="project" value="InterPro"/>
</dbReference>
<dbReference type="PANTHER" id="PTHR43022">
    <property type="entry name" value="PROTEIN SMF"/>
    <property type="match status" value="1"/>
</dbReference>
<keyword evidence="2" id="KW-0472">Membrane</keyword>
<evidence type="ECO:0000256" key="2">
    <source>
        <dbReference type="SAM" id="Phobius"/>
    </source>
</evidence>
<sequence length="250" mass="27308">MGTRFHTDYGKRFTETLLNDLAAHGVVIVSGLAFGIDAIAHKAALKSGLPTVGVVGHGLDRIYPKAHSALAKEMILEGGGLLSEFWSGTEPDRFNFPLRNRIVAGMADATLVIETDVRGGSMITAQLADGYNRDVYALPGRVSDPKSRGCNYLIQYNRAAMLTDARQLMQSLGWDVAPQKKKQVQASLFADLSDEEKMVVDMLREKEVLHIDELNLRSTLSSSAMAAAILNLELSNLVLSMPGKMYKLNQ</sequence>
<evidence type="ECO:0000259" key="4">
    <source>
        <dbReference type="Pfam" id="PF17782"/>
    </source>
</evidence>
<keyword evidence="2" id="KW-1133">Transmembrane helix</keyword>
<keyword evidence="2" id="KW-0812">Transmembrane</keyword>
<comment type="similarity">
    <text evidence="1">Belongs to the DprA/Smf family.</text>
</comment>
<protein>
    <submittedName>
        <fullName evidence="5">DNA protecting protein DprA</fullName>
    </submittedName>
</protein>
<proteinExistence type="inferred from homology"/>
<evidence type="ECO:0000313" key="5">
    <source>
        <dbReference type="EMBL" id="SHF48796.1"/>
    </source>
</evidence>
<dbReference type="Gene3D" id="3.40.50.450">
    <property type="match status" value="1"/>
</dbReference>
<dbReference type="SUPFAM" id="SSF102405">
    <property type="entry name" value="MCP/YpsA-like"/>
    <property type="match status" value="1"/>
</dbReference>
<dbReference type="Proteomes" id="UP000184368">
    <property type="component" value="Unassembled WGS sequence"/>
</dbReference>
<organism evidence="5 6">
    <name type="scientific">Cnuella takakiae</name>
    <dbReference type="NCBI Taxonomy" id="1302690"/>
    <lineage>
        <taxon>Bacteria</taxon>
        <taxon>Pseudomonadati</taxon>
        <taxon>Bacteroidota</taxon>
        <taxon>Chitinophagia</taxon>
        <taxon>Chitinophagales</taxon>
        <taxon>Chitinophagaceae</taxon>
        <taxon>Cnuella</taxon>
    </lineage>
</organism>
<feature type="domain" description="Smf/DprA SLOG" evidence="3">
    <location>
        <begin position="2"/>
        <end position="172"/>
    </location>
</feature>
<gene>
    <name evidence="5" type="ORF">SAMN05444008_108199</name>
</gene>
<dbReference type="InterPro" id="IPR003488">
    <property type="entry name" value="DprA"/>
</dbReference>
<dbReference type="AlphaFoldDB" id="A0A1M5C2A6"/>
<evidence type="ECO:0000259" key="3">
    <source>
        <dbReference type="Pfam" id="PF02481"/>
    </source>
</evidence>
<dbReference type="Pfam" id="PF02481">
    <property type="entry name" value="DNA_processg_A"/>
    <property type="match status" value="1"/>
</dbReference>
<feature type="transmembrane region" description="Helical" evidence="2">
    <location>
        <begin position="21"/>
        <end position="40"/>
    </location>
</feature>
<evidence type="ECO:0000256" key="1">
    <source>
        <dbReference type="ARBA" id="ARBA00006525"/>
    </source>
</evidence>
<reference evidence="5 6" key="1">
    <citation type="submission" date="2016-11" db="EMBL/GenBank/DDBJ databases">
        <authorList>
            <person name="Jaros S."/>
            <person name="Januszkiewicz K."/>
            <person name="Wedrychowicz H."/>
        </authorList>
    </citation>
    <scope>NUCLEOTIDE SEQUENCE [LARGE SCALE GENOMIC DNA]</scope>
    <source>
        <strain evidence="5 6">DSM 26897</strain>
    </source>
</reference>
<dbReference type="InterPro" id="IPR036388">
    <property type="entry name" value="WH-like_DNA-bd_sf"/>
</dbReference>
<name>A0A1M5C2A6_9BACT</name>
<keyword evidence="6" id="KW-1185">Reference proteome</keyword>
<dbReference type="Gene3D" id="1.10.10.10">
    <property type="entry name" value="Winged helix-like DNA-binding domain superfamily/Winged helix DNA-binding domain"/>
    <property type="match status" value="1"/>
</dbReference>
<feature type="domain" description="DprA winged helix" evidence="4">
    <location>
        <begin position="190"/>
        <end position="244"/>
    </location>
</feature>
<accession>A0A1M5C2A6</accession>